<dbReference type="AlphaFoldDB" id="A0A2U1KDG6"/>
<protein>
    <submittedName>
        <fullName evidence="4">Ribonuclease II/R family protein</fullName>
    </submittedName>
</protein>
<dbReference type="InterPro" id="IPR029056">
    <property type="entry name" value="Ribokinase-like"/>
</dbReference>
<sequence>MILTCHFPFFIIDSHINIFRFAYGVLRGFLPEDKVESVQGLASTAESVLLDDKLRKQVLQKGLLLEFKQDAERILLAVAQKPDGLLAISITFAWVTSCWDLFVLSFNRIRKNGVTTSIKPQQIAYIVPGVDNFNAAEISDFSQRAQDNLIYLRNLLQDPSLLEFAWLELLEGNNAEPVESYCAHLMLSRDEVYFTVLDSKGSSSIYGPRSMAQLLSRTNNNKIGNRYLRKEEVGGYFHGRDDLTYGVDVNQIRWMGLHDFTGTVGAFPMKAVDTTGAGDSFVGSLLTKIVDDQSVCYRMKHSVFFLSQMMKLLIVV</sequence>
<reference evidence="4 5" key="1">
    <citation type="journal article" date="2018" name="Mol. Plant">
        <title>The genome of Artemisia annua provides insight into the evolution of Asteraceae family and artemisinin biosynthesis.</title>
        <authorList>
            <person name="Shen Q."/>
            <person name="Zhang L."/>
            <person name="Liao Z."/>
            <person name="Wang S."/>
            <person name="Yan T."/>
            <person name="Shi P."/>
            <person name="Liu M."/>
            <person name="Fu X."/>
            <person name="Pan Q."/>
            <person name="Wang Y."/>
            <person name="Lv Z."/>
            <person name="Lu X."/>
            <person name="Zhang F."/>
            <person name="Jiang W."/>
            <person name="Ma Y."/>
            <person name="Chen M."/>
            <person name="Hao X."/>
            <person name="Li L."/>
            <person name="Tang Y."/>
            <person name="Lv G."/>
            <person name="Zhou Y."/>
            <person name="Sun X."/>
            <person name="Brodelius P.E."/>
            <person name="Rose J.K.C."/>
            <person name="Tang K."/>
        </authorList>
    </citation>
    <scope>NUCLEOTIDE SEQUENCE [LARGE SCALE GENOMIC DNA]</scope>
    <source>
        <strain evidence="5">cv. Huhao1</strain>
        <tissue evidence="4">Leaf</tissue>
    </source>
</reference>
<dbReference type="Pfam" id="PF00294">
    <property type="entry name" value="PfkB"/>
    <property type="match status" value="1"/>
</dbReference>
<proteinExistence type="predicted"/>
<feature type="domain" description="Ribonuclease II winged helix" evidence="3">
    <location>
        <begin position="174"/>
        <end position="213"/>
    </location>
</feature>
<dbReference type="STRING" id="35608.A0A2U1KDG6"/>
<gene>
    <name evidence="4" type="ORF">CTI12_AA617050</name>
</gene>
<comment type="caution">
    <text evidence="4">The sequence shown here is derived from an EMBL/GenBank/DDBJ whole genome shotgun (WGS) entry which is preliminary data.</text>
</comment>
<dbReference type="Proteomes" id="UP000245207">
    <property type="component" value="Unassembled WGS sequence"/>
</dbReference>
<evidence type="ECO:0000313" key="5">
    <source>
        <dbReference type="Proteomes" id="UP000245207"/>
    </source>
</evidence>
<dbReference type="InterPro" id="IPR057324">
    <property type="entry name" value="WH_RNase_II"/>
</dbReference>
<accession>A0A2U1KDG6</accession>
<dbReference type="EMBL" id="PKPP01021963">
    <property type="protein sequence ID" value="PWA34653.1"/>
    <property type="molecule type" value="Genomic_DNA"/>
</dbReference>
<evidence type="ECO:0000313" key="4">
    <source>
        <dbReference type="EMBL" id="PWA34653.1"/>
    </source>
</evidence>
<dbReference type="InterPro" id="IPR056403">
    <property type="entry name" value="RNase_II_barrel"/>
</dbReference>
<keyword evidence="5" id="KW-1185">Reference proteome</keyword>
<dbReference type="InterPro" id="IPR011611">
    <property type="entry name" value="PfkB_dom"/>
</dbReference>
<evidence type="ECO:0000259" key="2">
    <source>
        <dbReference type="Pfam" id="PF23163"/>
    </source>
</evidence>
<name>A0A2U1KDG6_ARTAN</name>
<feature type="domain" description="Carbohydrate kinase PfkB" evidence="1">
    <location>
        <begin position="261"/>
        <end position="294"/>
    </location>
</feature>
<dbReference type="SUPFAM" id="SSF53613">
    <property type="entry name" value="Ribokinase-like"/>
    <property type="match status" value="1"/>
</dbReference>
<evidence type="ECO:0000259" key="1">
    <source>
        <dbReference type="Pfam" id="PF00294"/>
    </source>
</evidence>
<dbReference type="Gene3D" id="3.40.1190.20">
    <property type="match status" value="1"/>
</dbReference>
<dbReference type="Pfam" id="PF23163">
    <property type="entry name" value="CSD_RNase_II"/>
    <property type="match status" value="1"/>
</dbReference>
<dbReference type="OrthoDB" id="1733119at2759"/>
<evidence type="ECO:0000259" key="3">
    <source>
        <dbReference type="Pfam" id="PF25255"/>
    </source>
</evidence>
<feature type="domain" description="Ribonuclease II-like barrel" evidence="2">
    <location>
        <begin position="59"/>
        <end position="84"/>
    </location>
</feature>
<dbReference type="Pfam" id="PF25255">
    <property type="entry name" value="WHD_RNase_II"/>
    <property type="match status" value="1"/>
</dbReference>
<organism evidence="4 5">
    <name type="scientific">Artemisia annua</name>
    <name type="common">Sweet wormwood</name>
    <dbReference type="NCBI Taxonomy" id="35608"/>
    <lineage>
        <taxon>Eukaryota</taxon>
        <taxon>Viridiplantae</taxon>
        <taxon>Streptophyta</taxon>
        <taxon>Embryophyta</taxon>
        <taxon>Tracheophyta</taxon>
        <taxon>Spermatophyta</taxon>
        <taxon>Magnoliopsida</taxon>
        <taxon>eudicotyledons</taxon>
        <taxon>Gunneridae</taxon>
        <taxon>Pentapetalae</taxon>
        <taxon>asterids</taxon>
        <taxon>campanulids</taxon>
        <taxon>Asterales</taxon>
        <taxon>Asteraceae</taxon>
        <taxon>Asteroideae</taxon>
        <taxon>Anthemideae</taxon>
        <taxon>Artemisiinae</taxon>
        <taxon>Artemisia</taxon>
    </lineage>
</organism>